<feature type="transmembrane region" description="Helical" evidence="16">
    <location>
        <begin position="144"/>
        <end position="170"/>
    </location>
</feature>
<comment type="similarity">
    <text evidence="4">Belongs to the RBT5 family.</text>
</comment>
<evidence type="ECO:0000256" key="11">
    <source>
        <dbReference type="ARBA" id="ARBA00023157"/>
    </source>
</evidence>
<dbReference type="InterPro" id="IPR008427">
    <property type="entry name" value="Extracellular_membr_CFEM_dom"/>
</dbReference>
<dbReference type="Pfam" id="PF05730">
    <property type="entry name" value="CFEM"/>
    <property type="match status" value="1"/>
</dbReference>
<keyword evidence="8 17" id="KW-0732">Signal</keyword>
<dbReference type="PANTHER" id="PTHR33048">
    <property type="entry name" value="PTH11-LIKE INTEGRAL MEMBRANE PROTEIN (AFU_ORTHOLOGUE AFUA_5G11245)"/>
    <property type="match status" value="1"/>
</dbReference>
<evidence type="ECO:0000313" key="20">
    <source>
        <dbReference type="Proteomes" id="UP000813385"/>
    </source>
</evidence>
<dbReference type="GO" id="GO:0005576">
    <property type="term" value="C:extracellular region"/>
    <property type="evidence" value="ECO:0007669"/>
    <property type="project" value="UniProtKB-SubCell"/>
</dbReference>
<evidence type="ECO:0000256" key="9">
    <source>
        <dbReference type="ARBA" id="ARBA00022989"/>
    </source>
</evidence>
<feature type="signal peptide" evidence="17">
    <location>
        <begin position="1"/>
        <end position="20"/>
    </location>
</feature>
<feature type="transmembrane region" description="Helical" evidence="16">
    <location>
        <begin position="190"/>
        <end position="210"/>
    </location>
</feature>
<dbReference type="PROSITE" id="PS52012">
    <property type="entry name" value="CFEM"/>
    <property type="match status" value="1"/>
</dbReference>
<feature type="transmembrane region" description="Helical" evidence="16">
    <location>
        <begin position="217"/>
        <end position="239"/>
    </location>
</feature>
<evidence type="ECO:0000313" key="19">
    <source>
        <dbReference type="EMBL" id="KAH7353840.1"/>
    </source>
</evidence>
<feature type="binding site" description="axial binding residue" evidence="14">
    <location>
        <position position="53"/>
    </location>
    <ligand>
        <name>heme</name>
        <dbReference type="ChEBI" id="CHEBI:30413"/>
    </ligand>
    <ligandPart>
        <name>Fe</name>
        <dbReference type="ChEBI" id="CHEBI:18248"/>
    </ligandPart>
</feature>
<feature type="transmembrane region" description="Helical" evidence="16">
    <location>
        <begin position="295"/>
        <end position="315"/>
    </location>
</feature>
<evidence type="ECO:0000256" key="14">
    <source>
        <dbReference type="PROSITE-ProRule" id="PRU01356"/>
    </source>
</evidence>
<evidence type="ECO:0000256" key="16">
    <source>
        <dbReference type="SAM" id="Phobius"/>
    </source>
</evidence>
<feature type="region of interest" description="Disordered" evidence="15">
    <location>
        <begin position="409"/>
        <end position="433"/>
    </location>
</feature>
<feature type="disulfide bond" evidence="14">
    <location>
        <begin position="62"/>
        <end position="95"/>
    </location>
</feature>
<dbReference type="Pfam" id="PF20684">
    <property type="entry name" value="Fung_rhodopsin"/>
    <property type="match status" value="1"/>
</dbReference>
<evidence type="ECO:0000256" key="2">
    <source>
        <dbReference type="ARBA" id="ARBA00004589"/>
    </source>
</evidence>
<dbReference type="PROSITE" id="PS51257">
    <property type="entry name" value="PROKAR_LIPOPROTEIN"/>
    <property type="match status" value="1"/>
</dbReference>
<evidence type="ECO:0000256" key="12">
    <source>
        <dbReference type="ARBA" id="ARBA00023288"/>
    </source>
</evidence>
<dbReference type="GO" id="GO:0046872">
    <property type="term" value="F:metal ion binding"/>
    <property type="evidence" value="ECO:0007669"/>
    <property type="project" value="UniProtKB-UniRule"/>
</dbReference>
<keyword evidence="14" id="KW-0408">Iron</keyword>
<dbReference type="SMART" id="SM00747">
    <property type="entry name" value="CFEM"/>
    <property type="match status" value="1"/>
</dbReference>
<evidence type="ECO:0000256" key="7">
    <source>
        <dbReference type="ARBA" id="ARBA00022692"/>
    </source>
</evidence>
<keyword evidence="14" id="KW-0349">Heme</keyword>
<gene>
    <name evidence="19" type="ORF">B0T11DRAFT_342057</name>
</gene>
<accession>A0A8K0WZV8</accession>
<comment type="subcellular location">
    <subcellularLocation>
        <location evidence="2">Membrane</location>
        <topology evidence="2">Lipid-anchor</topology>
        <topology evidence="2">GPI-anchor</topology>
    </subcellularLocation>
    <subcellularLocation>
        <location evidence="1">Membrane</location>
        <topology evidence="1">Multi-pass membrane protein</topology>
    </subcellularLocation>
    <subcellularLocation>
        <location evidence="3">Secreted</location>
    </subcellularLocation>
</comment>
<comment type="similarity">
    <text evidence="13">Belongs to the SAT4 family.</text>
</comment>
<organism evidence="19 20">
    <name type="scientific">Plectosphaerella cucumerina</name>
    <dbReference type="NCBI Taxonomy" id="40658"/>
    <lineage>
        <taxon>Eukaryota</taxon>
        <taxon>Fungi</taxon>
        <taxon>Dikarya</taxon>
        <taxon>Ascomycota</taxon>
        <taxon>Pezizomycotina</taxon>
        <taxon>Sordariomycetes</taxon>
        <taxon>Hypocreomycetidae</taxon>
        <taxon>Glomerellales</taxon>
        <taxon>Plectosphaerellaceae</taxon>
        <taxon>Plectosphaerella</taxon>
    </lineage>
</organism>
<evidence type="ECO:0000256" key="8">
    <source>
        <dbReference type="ARBA" id="ARBA00022729"/>
    </source>
</evidence>
<dbReference type="PANTHER" id="PTHR33048:SF47">
    <property type="entry name" value="INTEGRAL MEMBRANE PROTEIN-RELATED"/>
    <property type="match status" value="1"/>
</dbReference>
<evidence type="ECO:0000256" key="1">
    <source>
        <dbReference type="ARBA" id="ARBA00004141"/>
    </source>
</evidence>
<keyword evidence="9 16" id="KW-1133">Transmembrane helix</keyword>
<name>A0A8K0WZV8_9PEZI</name>
<keyword evidence="7 16" id="KW-0812">Transmembrane</keyword>
<feature type="transmembrane region" description="Helical" evidence="16">
    <location>
        <begin position="335"/>
        <end position="355"/>
    </location>
</feature>
<keyword evidence="14" id="KW-0479">Metal-binding</keyword>
<keyword evidence="11 14" id="KW-1015">Disulfide bond</keyword>
<keyword evidence="20" id="KW-1185">Reference proteome</keyword>
<evidence type="ECO:0000256" key="3">
    <source>
        <dbReference type="ARBA" id="ARBA00004613"/>
    </source>
</evidence>
<dbReference type="InterPro" id="IPR052337">
    <property type="entry name" value="SAT4-like"/>
</dbReference>
<keyword evidence="10 16" id="KW-0472">Membrane</keyword>
<keyword evidence="12" id="KW-0449">Lipoprotein</keyword>
<reference evidence="19" key="1">
    <citation type="journal article" date="2021" name="Nat. Commun.">
        <title>Genetic determinants of endophytism in the Arabidopsis root mycobiome.</title>
        <authorList>
            <person name="Mesny F."/>
            <person name="Miyauchi S."/>
            <person name="Thiergart T."/>
            <person name="Pickel B."/>
            <person name="Atanasova L."/>
            <person name="Karlsson M."/>
            <person name="Huettel B."/>
            <person name="Barry K.W."/>
            <person name="Haridas S."/>
            <person name="Chen C."/>
            <person name="Bauer D."/>
            <person name="Andreopoulos W."/>
            <person name="Pangilinan J."/>
            <person name="LaButti K."/>
            <person name="Riley R."/>
            <person name="Lipzen A."/>
            <person name="Clum A."/>
            <person name="Drula E."/>
            <person name="Henrissat B."/>
            <person name="Kohler A."/>
            <person name="Grigoriev I.V."/>
            <person name="Martin F.M."/>
            <person name="Hacquard S."/>
        </authorList>
    </citation>
    <scope>NUCLEOTIDE SEQUENCE</scope>
    <source>
        <strain evidence="19">MPI-CAGE-AT-0016</strain>
    </source>
</reference>
<sequence>MKGPLTLLALLSWAACLGAAQDLDLTQILAAAPECALPCLLGSLEVGNCSLADTSTLPRCVCTSIPLLSSLSSCVQKSCTFEDQATSGIILSQICAEFPKESRQTEVKATAIACLVLTVIIVLLRCISRLSVSSRLWWDDWTTLLATMFLIGICSVKIAGSQLGFGLHYWNVDPTKSQEIFQLFYSAQMLYILIQVTAKVSILTLFWRIFTARWFRISVWCCVTFLVSHGLLFLLLVTFQCIPVHAIWDRAVSAKCLNITAIGWAGAIFSILEDLVILALPIPEVLKLQLTFRKKVAVCLMFGIGSFACVTSMVRLRYMVTFANSMDSTWDNVDIVIWSIIEVTCAIICGSLPTLRPLLQKVPGLISSARASEYFGGGVSAASATQERSRRAHSEVIAPTAFRKLSDAPWEMESSRNRQHKRGATSTVTFDAVSEAGSRDDMEMAVLAKEKSTV</sequence>
<keyword evidence="6" id="KW-0325">Glycoprotein</keyword>
<feature type="chain" id="PRO_5035465992" evidence="17">
    <location>
        <begin position="21"/>
        <end position="454"/>
    </location>
</feature>
<keyword evidence="6" id="KW-0336">GPI-anchor</keyword>
<keyword evidence="5" id="KW-0964">Secreted</keyword>
<evidence type="ECO:0000256" key="17">
    <source>
        <dbReference type="SAM" id="SignalP"/>
    </source>
</evidence>
<feature type="domain" description="CFEM" evidence="18">
    <location>
        <begin position="3"/>
        <end position="122"/>
    </location>
</feature>
<evidence type="ECO:0000256" key="5">
    <source>
        <dbReference type="ARBA" id="ARBA00022525"/>
    </source>
</evidence>
<dbReference type="Proteomes" id="UP000813385">
    <property type="component" value="Unassembled WGS sequence"/>
</dbReference>
<evidence type="ECO:0000256" key="13">
    <source>
        <dbReference type="ARBA" id="ARBA00038359"/>
    </source>
</evidence>
<evidence type="ECO:0000259" key="18">
    <source>
        <dbReference type="PROSITE" id="PS52012"/>
    </source>
</evidence>
<proteinExistence type="inferred from homology"/>
<evidence type="ECO:0000256" key="10">
    <source>
        <dbReference type="ARBA" id="ARBA00023136"/>
    </source>
</evidence>
<evidence type="ECO:0000256" key="6">
    <source>
        <dbReference type="ARBA" id="ARBA00022622"/>
    </source>
</evidence>
<evidence type="ECO:0000256" key="4">
    <source>
        <dbReference type="ARBA" id="ARBA00010031"/>
    </source>
</evidence>
<evidence type="ECO:0000256" key="15">
    <source>
        <dbReference type="SAM" id="MobiDB-lite"/>
    </source>
</evidence>
<dbReference type="EMBL" id="JAGPXD010000005">
    <property type="protein sequence ID" value="KAH7353840.1"/>
    <property type="molecule type" value="Genomic_DNA"/>
</dbReference>
<dbReference type="AlphaFoldDB" id="A0A8K0WZV8"/>
<dbReference type="GO" id="GO:0098552">
    <property type="term" value="C:side of membrane"/>
    <property type="evidence" value="ECO:0007669"/>
    <property type="project" value="UniProtKB-KW"/>
</dbReference>
<comment type="caution">
    <text evidence="14">Lacks conserved residue(s) required for the propagation of feature annotation.</text>
</comment>
<dbReference type="OrthoDB" id="5329176at2759"/>
<feature type="transmembrane region" description="Helical" evidence="16">
    <location>
        <begin position="259"/>
        <end position="283"/>
    </location>
</feature>
<feature type="transmembrane region" description="Helical" evidence="16">
    <location>
        <begin position="109"/>
        <end position="132"/>
    </location>
</feature>
<comment type="caution">
    <text evidence="19">The sequence shown here is derived from an EMBL/GenBank/DDBJ whole genome shotgun (WGS) entry which is preliminary data.</text>
</comment>
<protein>
    <submittedName>
        <fullName evidence="19">Integral membrane protein</fullName>
    </submittedName>
</protein>
<dbReference type="InterPro" id="IPR049326">
    <property type="entry name" value="Rhodopsin_dom_fungi"/>
</dbReference>